<evidence type="ECO:0000256" key="2">
    <source>
        <dbReference type="ARBA" id="ARBA00022741"/>
    </source>
</evidence>
<protein>
    <submittedName>
        <fullName evidence="9">Serine/threonine-protein kinase PknL</fullName>
        <ecNumber evidence="9">2.7.11.1</ecNumber>
    </submittedName>
</protein>
<keyword evidence="1 9" id="KW-0808">Transferase</keyword>
<dbReference type="PROSITE" id="PS00107">
    <property type="entry name" value="PROTEIN_KINASE_ATP"/>
    <property type="match status" value="1"/>
</dbReference>
<dbReference type="InterPro" id="IPR017441">
    <property type="entry name" value="Protein_kinase_ATP_BS"/>
</dbReference>
<feature type="region of interest" description="Disordered" evidence="6">
    <location>
        <begin position="1"/>
        <end position="24"/>
    </location>
</feature>
<dbReference type="SMART" id="SM00220">
    <property type="entry name" value="S_TKc"/>
    <property type="match status" value="1"/>
</dbReference>
<name>A0A5B9PC24_9BACT</name>
<dbReference type="GO" id="GO:0004674">
    <property type="term" value="F:protein serine/threonine kinase activity"/>
    <property type="evidence" value="ECO:0007669"/>
    <property type="project" value="UniProtKB-EC"/>
</dbReference>
<dbReference type="PANTHER" id="PTHR24348:SF22">
    <property type="entry name" value="NON-SPECIFIC SERINE_THREONINE PROTEIN KINASE"/>
    <property type="match status" value="1"/>
</dbReference>
<dbReference type="InterPro" id="IPR045269">
    <property type="entry name" value="Atg1-like"/>
</dbReference>
<dbReference type="InterPro" id="IPR029151">
    <property type="entry name" value="Sensor-like_sf"/>
</dbReference>
<dbReference type="EC" id="2.7.11.1" evidence="9"/>
<proteinExistence type="predicted"/>
<dbReference type="GO" id="GO:0016020">
    <property type="term" value="C:membrane"/>
    <property type="evidence" value="ECO:0007669"/>
    <property type="project" value="TreeGrafter"/>
</dbReference>
<feature type="compositionally biased region" description="Basic and acidic residues" evidence="6">
    <location>
        <begin position="1"/>
        <end position="15"/>
    </location>
</feature>
<dbReference type="KEGG" id="mff:MFFC18_26080"/>
<keyword evidence="7" id="KW-1133">Transmembrane helix</keyword>
<feature type="region of interest" description="Disordered" evidence="6">
    <location>
        <begin position="732"/>
        <end position="764"/>
    </location>
</feature>
<dbReference type="AlphaFoldDB" id="A0A5B9PC24"/>
<evidence type="ECO:0000256" key="3">
    <source>
        <dbReference type="ARBA" id="ARBA00022777"/>
    </source>
</evidence>
<dbReference type="SUPFAM" id="SSF56112">
    <property type="entry name" value="Protein kinase-like (PK-like)"/>
    <property type="match status" value="1"/>
</dbReference>
<keyword evidence="7" id="KW-0812">Transmembrane</keyword>
<evidence type="ECO:0000256" key="7">
    <source>
        <dbReference type="SAM" id="Phobius"/>
    </source>
</evidence>
<dbReference type="InterPro" id="IPR000719">
    <property type="entry name" value="Prot_kinase_dom"/>
</dbReference>
<keyword evidence="10" id="KW-1185">Reference proteome</keyword>
<dbReference type="GO" id="GO:0000407">
    <property type="term" value="C:phagophore assembly site"/>
    <property type="evidence" value="ECO:0007669"/>
    <property type="project" value="TreeGrafter"/>
</dbReference>
<dbReference type="InterPro" id="IPR008271">
    <property type="entry name" value="Ser/Thr_kinase_AS"/>
</dbReference>
<reference evidence="9 10" key="1">
    <citation type="submission" date="2019-08" db="EMBL/GenBank/DDBJ databases">
        <title>Deep-cultivation of Planctomycetes and their phenomic and genomic characterization uncovers novel biology.</title>
        <authorList>
            <person name="Wiegand S."/>
            <person name="Jogler M."/>
            <person name="Boedeker C."/>
            <person name="Pinto D."/>
            <person name="Vollmers J."/>
            <person name="Rivas-Marin E."/>
            <person name="Kohn T."/>
            <person name="Peeters S.H."/>
            <person name="Heuer A."/>
            <person name="Rast P."/>
            <person name="Oberbeckmann S."/>
            <person name="Bunk B."/>
            <person name="Jeske O."/>
            <person name="Meyerdierks A."/>
            <person name="Storesund J.E."/>
            <person name="Kallscheuer N."/>
            <person name="Luecker S."/>
            <person name="Lage O.M."/>
            <person name="Pohl T."/>
            <person name="Merkel B.J."/>
            <person name="Hornburger P."/>
            <person name="Mueller R.-W."/>
            <person name="Bruemmer F."/>
            <person name="Labrenz M."/>
            <person name="Spormann A.M."/>
            <person name="Op den Camp H."/>
            <person name="Overmann J."/>
            <person name="Amann R."/>
            <person name="Jetten M.S.M."/>
            <person name="Mascher T."/>
            <person name="Medema M.H."/>
            <person name="Devos D.P."/>
            <person name="Kaster A.-K."/>
            <person name="Ovreas L."/>
            <person name="Rohde M."/>
            <person name="Galperin M.Y."/>
            <person name="Jogler C."/>
        </authorList>
    </citation>
    <scope>NUCLEOTIDE SEQUENCE [LARGE SCALE GENOMIC DNA]</scope>
    <source>
        <strain evidence="9 10">FC18</strain>
    </source>
</reference>
<keyword evidence="3 9" id="KW-0418">Kinase</keyword>
<dbReference type="PANTHER" id="PTHR24348">
    <property type="entry name" value="SERINE/THREONINE-PROTEIN KINASE UNC-51-RELATED"/>
    <property type="match status" value="1"/>
</dbReference>
<dbReference type="Gene3D" id="1.10.510.10">
    <property type="entry name" value="Transferase(Phosphotransferase) domain 1"/>
    <property type="match status" value="1"/>
</dbReference>
<feature type="binding site" evidence="5">
    <location>
        <position position="63"/>
    </location>
    <ligand>
        <name>ATP</name>
        <dbReference type="ChEBI" id="CHEBI:30616"/>
    </ligand>
</feature>
<evidence type="ECO:0000256" key="5">
    <source>
        <dbReference type="PROSITE-ProRule" id="PRU10141"/>
    </source>
</evidence>
<keyword evidence="4 5" id="KW-0067">ATP-binding</keyword>
<dbReference type="CDD" id="cd12914">
    <property type="entry name" value="PDC1_DGC_like"/>
    <property type="match status" value="1"/>
</dbReference>
<evidence type="ECO:0000313" key="10">
    <source>
        <dbReference type="Proteomes" id="UP000322214"/>
    </source>
</evidence>
<dbReference type="PROSITE" id="PS50011">
    <property type="entry name" value="PROTEIN_KINASE_DOM"/>
    <property type="match status" value="1"/>
</dbReference>
<dbReference type="CDD" id="cd14014">
    <property type="entry name" value="STKc_PknB_like"/>
    <property type="match status" value="1"/>
</dbReference>
<evidence type="ECO:0000256" key="1">
    <source>
        <dbReference type="ARBA" id="ARBA00022679"/>
    </source>
</evidence>
<feature type="transmembrane region" description="Helical" evidence="7">
    <location>
        <begin position="310"/>
        <end position="333"/>
    </location>
</feature>
<keyword evidence="7" id="KW-0472">Membrane</keyword>
<dbReference type="SUPFAM" id="SSF103190">
    <property type="entry name" value="Sensory domain-like"/>
    <property type="match status" value="1"/>
</dbReference>
<gene>
    <name evidence="9" type="primary">pknL_2</name>
    <name evidence="9" type="ORF">MFFC18_26080</name>
</gene>
<dbReference type="EMBL" id="CP042912">
    <property type="protein sequence ID" value="QEG22725.1"/>
    <property type="molecule type" value="Genomic_DNA"/>
</dbReference>
<feature type="compositionally biased region" description="Low complexity" evidence="6">
    <location>
        <begin position="732"/>
        <end position="748"/>
    </location>
</feature>
<dbReference type="GO" id="GO:0005829">
    <property type="term" value="C:cytosol"/>
    <property type="evidence" value="ECO:0007669"/>
    <property type="project" value="TreeGrafter"/>
</dbReference>
<sequence length="764" mass="84786">MSSDFTEHQSDDELRKARKLSVEPTRPPAKIEGYSIQNFIGRGSYGEVWSAIDQKTGKRVAVKFYAQRSSVDVAQLAQEVEKLVVLAADRHVVQLLDVGWDASPPFYVMDFIESGSLEDRIKTGNAMPVDRAVEVFREVATGLMHLHGKGVLHCDLKPGNVLLDTDGKPRLADFGQSRLKTDSSSALGTLFYMAPEQADLRSAPDAKWDVYGLGALLFTMLTGKPPYYSDDLKQKVEAAETLRDRLKIYRQTLLGSKRPREHRSIPGVDRTLADIIDRCVAARPSDRFASAQSVLVALQQRDVKHQQRPLMLLGILGPVLLLVLMSLFGWWAVHQATKDADSAIIAKARDSNQFAAQLAARSAAEQLDEYFRVVRQISKDEAFLEAFDSMLQDEELAAIRRQLSDPNKNRLESSAPLQQALVDHPARQKLQPFLQELLDDPHGEFPEAASWFVTDRIGNQVAGAFEGGKGRTVGKNFSFRTYFTGLPCDLKDDEKSAVRPYLVEPDPEKRPIIQKPHLSASFLSQASNLRKVAFSAPIRDDQNEIVGIVAVTVNLGKLVDFDDSFYHYVMLVDNRENAEGKPVGIILEHPLFVNARRQSAGQRLPDELTDVQVDLQQLVDSYTSSDPFSETESGQKNDYDREFIVASSDVSKVQLGSPNDVGVTGRDGIFVVALEDYESVMRPSRKLSERLGRLAIMAFLILLSVAIAMWLLVNRMFRESRRRLVGIPGDGSLSTFGSSNSTPSTTGSEQGATTRGSEDKAKTN</sequence>
<dbReference type="Proteomes" id="UP000322214">
    <property type="component" value="Chromosome"/>
</dbReference>
<evidence type="ECO:0000256" key="6">
    <source>
        <dbReference type="SAM" id="MobiDB-lite"/>
    </source>
</evidence>
<dbReference type="InterPro" id="IPR011009">
    <property type="entry name" value="Kinase-like_dom_sf"/>
</dbReference>
<accession>A0A5B9PC24</accession>
<evidence type="ECO:0000256" key="4">
    <source>
        <dbReference type="ARBA" id="ARBA00022840"/>
    </source>
</evidence>
<dbReference type="RefSeq" id="WP_075084506.1">
    <property type="nucleotide sequence ID" value="NZ_CP042912.1"/>
</dbReference>
<feature type="domain" description="Protein kinase" evidence="8">
    <location>
        <begin position="34"/>
        <end position="311"/>
    </location>
</feature>
<dbReference type="GO" id="GO:0005776">
    <property type="term" value="C:autophagosome"/>
    <property type="evidence" value="ECO:0007669"/>
    <property type="project" value="TreeGrafter"/>
</dbReference>
<dbReference type="GO" id="GO:0005524">
    <property type="term" value="F:ATP binding"/>
    <property type="evidence" value="ECO:0007669"/>
    <property type="project" value="UniProtKB-UniRule"/>
</dbReference>
<dbReference type="Gene3D" id="3.30.450.20">
    <property type="entry name" value="PAS domain"/>
    <property type="match status" value="1"/>
</dbReference>
<keyword evidence="2 5" id="KW-0547">Nucleotide-binding</keyword>
<dbReference type="STRING" id="980251.GCA_001642875_02078"/>
<organism evidence="9 10">
    <name type="scientific">Mariniblastus fucicola</name>
    <dbReference type="NCBI Taxonomy" id="980251"/>
    <lineage>
        <taxon>Bacteria</taxon>
        <taxon>Pseudomonadati</taxon>
        <taxon>Planctomycetota</taxon>
        <taxon>Planctomycetia</taxon>
        <taxon>Pirellulales</taxon>
        <taxon>Pirellulaceae</taxon>
        <taxon>Mariniblastus</taxon>
    </lineage>
</organism>
<evidence type="ECO:0000313" key="9">
    <source>
        <dbReference type="EMBL" id="QEG22725.1"/>
    </source>
</evidence>
<dbReference type="Pfam" id="PF00069">
    <property type="entry name" value="Pkinase"/>
    <property type="match status" value="1"/>
</dbReference>
<evidence type="ECO:0000259" key="8">
    <source>
        <dbReference type="PROSITE" id="PS50011"/>
    </source>
</evidence>
<dbReference type="OrthoDB" id="6111975at2"/>
<feature type="transmembrane region" description="Helical" evidence="7">
    <location>
        <begin position="691"/>
        <end position="713"/>
    </location>
</feature>
<dbReference type="PROSITE" id="PS00108">
    <property type="entry name" value="PROTEIN_KINASE_ST"/>
    <property type="match status" value="1"/>
</dbReference>